<gene>
    <name evidence="1" type="ORF">ACE3NQ_14350</name>
</gene>
<dbReference type="RefSeq" id="WP_375525866.1">
    <property type="nucleotide sequence ID" value="NZ_JBHILM010000015.1"/>
</dbReference>
<organism evidence="1 2">
    <name type="scientific">Paenibacillus terreus</name>
    <dbReference type="NCBI Taxonomy" id="1387834"/>
    <lineage>
        <taxon>Bacteria</taxon>
        <taxon>Bacillati</taxon>
        <taxon>Bacillota</taxon>
        <taxon>Bacilli</taxon>
        <taxon>Bacillales</taxon>
        <taxon>Paenibacillaceae</taxon>
        <taxon>Paenibacillus</taxon>
    </lineage>
</organism>
<name>A0ABV5B8S7_9BACL</name>
<reference evidence="1 2" key="1">
    <citation type="submission" date="2024-09" db="EMBL/GenBank/DDBJ databases">
        <authorList>
            <person name="Ruan L."/>
        </authorList>
    </citation>
    <scope>NUCLEOTIDE SEQUENCE [LARGE SCALE GENOMIC DNA]</scope>
    <source>
        <strain evidence="1 2">D33</strain>
    </source>
</reference>
<sequence>MKKEMGTAAVLSKEEALELMMSHYGDSTLRLVYLLVKDRSMAEDIT</sequence>
<proteinExistence type="predicted"/>
<comment type="caution">
    <text evidence="1">The sequence shown here is derived from an EMBL/GenBank/DDBJ whole genome shotgun (WGS) entry which is preliminary data.</text>
</comment>
<evidence type="ECO:0000313" key="2">
    <source>
        <dbReference type="Proteomes" id="UP001580407"/>
    </source>
</evidence>
<evidence type="ECO:0000313" key="1">
    <source>
        <dbReference type="EMBL" id="MFB5682101.1"/>
    </source>
</evidence>
<accession>A0ABV5B8S7</accession>
<dbReference type="EMBL" id="JBHILM010000015">
    <property type="protein sequence ID" value="MFB5682101.1"/>
    <property type="molecule type" value="Genomic_DNA"/>
</dbReference>
<dbReference type="Proteomes" id="UP001580407">
    <property type="component" value="Unassembled WGS sequence"/>
</dbReference>
<protein>
    <submittedName>
        <fullName evidence="1">Uncharacterized protein</fullName>
    </submittedName>
</protein>
<keyword evidence="2" id="KW-1185">Reference proteome</keyword>